<dbReference type="AlphaFoldDB" id="A0AA40C243"/>
<feature type="region of interest" description="Disordered" evidence="1">
    <location>
        <begin position="110"/>
        <end position="137"/>
    </location>
</feature>
<evidence type="ECO:0000313" key="3">
    <source>
        <dbReference type="Proteomes" id="UP001174934"/>
    </source>
</evidence>
<sequence length="222" mass="24875">MPNKLRWKVHSCQLEASQSGAFQFPTSTISKPPNDVRICSTILKHESLHVNLPLLSSPPGPLCDPLSMRLSYGSTNVQMSNPTRCPKSDRCPKPALAWTAGADSWARGMAKWRPSGSKPRAQGPVPASHKESTLRAPRPGFQDPTLQFIWPHRLQLLHIAHRCPRGCHCYSSKARCSQRCPCYRRMRSRLGTSALRFSRTDHCREACRVHLGDCLVHLPPLL</sequence>
<reference evidence="2" key="1">
    <citation type="submission" date="2023-06" db="EMBL/GenBank/DDBJ databases">
        <title>Genome-scale phylogeny and comparative genomics of the fungal order Sordariales.</title>
        <authorList>
            <consortium name="Lawrence Berkeley National Laboratory"/>
            <person name="Hensen N."/>
            <person name="Bonometti L."/>
            <person name="Westerberg I."/>
            <person name="Brannstrom I.O."/>
            <person name="Guillou S."/>
            <person name="Cros-Aarteil S."/>
            <person name="Calhoun S."/>
            <person name="Haridas S."/>
            <person name="Kuo A."/>
            <person name="Mondo S."/>
            <person name="Pangilinan J."/>
            <person name="Riley R."/>
            <person name="LaButti K."/>
            <person name="Andreopoulos B."/>
            <person name="Lipzen A."/>
            <person name="Chen C."/>
            <person name="Yanf M."/>
            <person name="Daum C."/>
            <person name="Ng V."/>
            <person name="Clum A."/>
            <person name="Steindorff A."/>
            <person name="Ohm R."/>
            <person name="Martin F."/>
            <person name="Silar P."/>
            <person name="Natvig D."/>
            <person name="Lalanne C."/>
            <person name="Gautier V."/>
            <person name="Ament-velasquez S.L."/>
            <person name="Kruys A."/>
            <person name="Hutchinson M.I."/>
            <person name="Powell A.J."/>
            <person name="Barry K."/>
            <person name="Miller A.N."/>
            <person name="Grigoriev I.V."/>
            <person name="Debuchy R."/>
            <person name="Gladieux P."/>
            <person name="Thoren M.H."/>
            <person name="Johannesson H."/>
        </authorList>
    </citation>
    <scope>NUCLEOTIDE SEQUENCE</scope>
    <source>
        <strain evidence="2">SMH3391-2</strain>
    </source>
</reference>
<organism evidence="2 3">
    <name type="scientific">Bombardia bombarda</name>
    <dbReference type="NCBI Taxonomy" id="252184"/>
    <lineage>
        <taxon>Eukaryota</taxon>
        <taxon>Fungi</taxon>
        <taxon>Dikarya</taxon>
        <taxon>Ascomycota</taxon>
        <taxon>Pezizomycotina</taxon>
        <taxon>Sordariomycetes</taxon>
        <taxon>Sordariomycetidae</taxon>
        <taxon>Sordariales</taxon>
        <taxon>Lasiosphaeriaceae</taxon>
        <taxon>Bombardia</taxon>
    </lineage>
</organism>
<gene>
    <name evidence="2" type="ORF">B0T17DRAFT_294513</name>
</gene>
<accession>A0AA40C243</accession>
<dbReference type="EMBL" id="JAULSR010000004">
    <property type="protein sequence ID" value="KAK0621548.1"/>
    <property type="molecule type" value="Genomic_DNA"/>
</dbReference>
<comment type="caution">
    <text evidence="2">The sequence shown here is derived from an EMBL/GenBank/DDBJ whole genome shotgun (WGS) entry which is preliminary data.</text>
</comment>
<protein>
    <submittedName>
        <fullName evidence="2">Uncharacterized protein</fullName>
    </submittedName>
</protein>
<evidence type="ECO:0000313" key="2">
    <source>
        <dbReference type="EMBL" id="KAK0621548.1"/>
    </source>
</evidence>
<proteinExistence type="predicted"/>
<keyword evidence="3" id="KW-1185">Reference proteome</keyword>
<evidence type="ECO:0000256" key="1">
    <source>
        <dbReference type="SAM" id="MobiDB-lite"/>
    </source>
</evidence>
<dbReference type="Proteomes" id="UP001174934">
    <property type="component" value="Unassembled WGS sequence"/>
</dbReference>
<name>A0AA40C243_9PEZI</name>